<evidence type="ECO:0000313" key="3">
    <source>
        <dbReference type="RefSeq" id="XP_072588034.1"/>
    </source>
</evidence>
<evidence type="ECO:0000256" key="1">
    <source>
        <dbReference type="SAM" id="MobiDB-lite"/>
    </source>
</evidence>
<feature type="region of interest" description="Disordered" evidence="1">
    <location>
        <begin position="77"/>
        <end position="164"/>
    </location>
</feature>
<name>A0ABM4YCL1_VULVU</name>
<proteinExistence type="predicted"/>
<dbReference type="RefSeq" id="XP_072588034.1">
    <property type="nucleotide sequence ID" value="XM_072731933.1"/>
</dbReference>
<accession>A0ABM4YCL1</accession>
<protein>
    <submittedName>
        <fullName evidence="3">Uncharacterized protein</fullName>
    </submittedName>
</protein>
<gene>
    <name evidence="3" type="primary">LOC112920412</name>
</gene>
<dbReference type="Proteomes" id="UP001652641">
    <property type="component" value="Chromosome 12"/>
</dbReference>
<reference evidence="3" key="1">
    <citation type="submission" date="2025-08" db="UniProtKB">
        <authorList>
            <consortium name="RefSeq"/>
        </authorList>
    </citation>
    <scope>IDENTIFICATION</scope>
    <source>
        <tissue evidence="3">Cell line</tissue>
    </source>
</reference>
<evidence type="ECO:0000313" key="2">
    <source>
        <dbReference type="Proteomes" id="UP001652641"/>
    </source>
</evidence>
<keyword evidence="2" id="KW-1185">Reference proteome</keyword>
<feature type="region of interest" description="Disordered" evidence="1">
    <location>
        <begin position="237"/>
        <end position="272"/>
    </location>
</feature>
<organism evidence="2 3">
    <name type="scientific">Vulpes vulpes</name>
    <name type="common">Red fox</name>
    <dbReference type="NCBI Taxonomy" id="9627"/>
    <lineage>
        <taxon>Eukaryota</taxon>
        <taxon>Metazoa</taxon>
        <taxon>Chordata</taxon>
        <taxon>Craniata</taxon>
        <taxon>Vertebrata</taxon>
        <taxon>Euteleostomi</taxon>
        <taxon>Mammalia</taxon>
        <taxon>Eutheria</taxon>
        <taxon>Laurasiatheria</taxon>
        <taxon>Carnivora</taxon>
        <taxon>Caniformia</taxon>
        <taxon>Canidae</taxon>
        <taxon>Vulpes</taxon>
    </lineage>
</organism>
<sequence>MCLDSDPVICPVNRALLGMVTWKSHWRQELHPGLSIWPPAGYSHLHPQMMRLDVLSGSRGRSRSHLYRGLCIARGRRGARAARAPPRRSSPPTPAAFCADSTGGGGRRGGALPSGETGSRVRAHQAAPAPPSPDPAPEGVGRLGPQEPRPRWPRPRQLPEPRRRRARACFPASLIHCSPLRAQLAPLHLAWSLLAGPKLASPARLQRAPEPDCGCSPRRFPRFLLRARALAEELTLVGSSGNGDGDPGLIGPKGKRNREQEDVLKSLLPSSL</sequence>
<dbReference type="GeneID" id="112920412"/>